<keyword evidence="2" id="KW-1185">Reference proteome</keyword>
<evidence type="ECO:0000313" key="1">
    <source>
        <dbReference type="EMBL" id="KAK7267635.1"/>
    </source>
</evidence>
<reference evidence="1 2" key="1">
    <citation type="submission" date="2024-01" db="EMBL/GenBank/DDBJ databases">
        <title>The genomes of 5 underutilized Papilionoideae crops provide insights into root nodulation and disease resistanc.</title>
        <authorList>
            <person name="Yuan L."/>
        </authorList>
    </citation>
    <scope>NUCLEOTIDE SEQUENCE [LARGE SCALE GENOMIC DNA]</scope>
    <source>
        <strain evidence="1">ZHUSHIDOU_FW_LH</strain>
        <tissue evidence="1">Leaf</tissue>
    </source>
</reference>
<sequence>MKLIKKPKKENKSWMDELNLDNLAKLGIQWWVIRVSRVKGQYTAELLARFLAKNFPGTEFKNVIINPDPGARTE</sequence>
<name>A0AAN9F382_CROPI</name>
<dbReference type="Proteomes" id="UP001372338">
    <property type="component" value="Unassembled WGS sequence"/>
</dbReference>
<evidence type="ECO:0000313" key="2">
    <source>
        <dbReference type="Proteomes" id="UP001372338"/>
    </source>
</evidence>
<accession>A0AAN9F382</accession>
<protein>
    <submittedName>
        <fullName evidence="1">Uncharacterized protein</fullName>
    </submittedName>
</protein>
<gene>
    <name evidence="1" type="ORF">RIF29_20313</name>
</gene>
<proteinExistence type="predicted"/>
<dbReference type="EMBL" id="JAYWIO010000004">
    <property type="protein sequence ID" value="KAK7267635.1"/>
    <property type="molecule type" value="Genomic_DNA"/>
</dbReference>
<comment type="caution">
    <text evidence="1">The sequence shown here is derived from an EMBL/GenBank/DDBJ whole genome shotgun (WGS) entry which is preliminary data.</text>
</comment>
<dbReference type="AlphaFoldDB" id="A0AAN9F382"/>
<organism evidence="1 2">
    <name type="scientific">Crotalaria pallida</name>
    <name type="common">Smooth rattlebox</name>
    <name type="synonym">Crotalaria striata</name>
    <dbReference type="NCBI Taxonomy" id="3830"/>
    <lineage>
        <taxon>Eukaryota</taxon>
        <taxon>Viridiplantae</taxon>
        <taxon>Streptophyta</taxon>
        <taxon>Embryophyta</taxon>
        <taxon>Tracheophyta</taxon>
        <taxon>Spermatophyta</taxon>
        <taxon>Magnoliopsida</taxon>
        <taxon>eudicotyledons</taxon>
        <taxon>Gunneridae</taxon>
        <taxon>Pentapetalae</taxon>
        <taxon>rosids</taxon>
        <taxon>fabids</taxon>
        <taxon>Fabales</taxon>
        <taxon>Fabaceae</taxon>
        <taxon>Papilionoideae</taxon>
        <taxon>50 kb inversion clade</taxon>
        <taxon>genistoids sensu lato</taxon>
        <taxon>core genistoids</taxon>
        <taxon>Crotalarieae</taxon>
        <taxon>Crotalaria</taxon>
    </lineage>
</organism>